<gene>
    <name evidence="5" type="ORF">Q8F55_005945</name>
</gene>
<dbReference type="GeneID" id="95986988"/>
<comment type="caution">
    <text evidence="5">The sequence shown here is derived from an EMBL/GenBank/DDBJ whole genome shotgun (WGS) entry which is preliminary data.</text>
</comment>
<evidence type="ECO:0000259" key="4">
    <source>
        <dbReference type="Pfam" id="PF00171"/>
    </source>
</evidence>
<organism evidence="5 6">
    <name type="scientific">Vanrija albida</name>
    <dbReference type="NCBI Taxonomy" id="181172"/>
    <lineage>
        <taxon>Eukaryota</taxon>
        <taxon>Fungi</taxon>
        <taxon>Dikarya</taxon>
        <taxon>Basidiomycota</taxon>
        <taxon>Agaricomycotina</taxon>
        <taxon>Tremellomycetes</taxon>
        <taxon>Trichosporonales</taxon>
        <taxon>Trichosporonaceae</taxon>
        <taxon>Vanrija</taxon>
    </lineage>
</organism>
<dbReference type="InterPro" id="IPR050740">
    <property type="entry name" value="Aldehyde_DH_Superfamily"/>
</dbReference>
<accession>A0ABR3Q2Z7</accession>
<dbReference type="InterPro" id="IPR029510">
    <property type="entry name" value="Ald_DH_CS_GLU"/>
</dbReference>
<evidence type="ECO:0000256" key="2">
    <source>
        <dbReference type="PROSITE-ProRule" id="PRU10007"/>
    </source>
</evidence>
<protein>
    <recommendedName>
        <fullName evidence="4">Aldehyde dehydrogenase domain-containing protein</fullName>
    </recommendedName>
</protein>
<dbReference type="InterPro" id="IPR015590">
    <property type="entry name" value="Aldehyde_DH_dom"/>
</dbReference>
<evidence type="ECO:0000256" key="3">
    <source>
        <dbReference type="RuleBase" id="RU003345"/>
    </source>
</evidence>
<dbReference type="Gene3D" id="3.40.605.10">
    <property type="entry name" value="Aldehyde Dehydrogenase, Chain A, domain 1"/>
    <property type="match status" value="1"/>
</dbReference>
<dbReference type="InterPro" id="IPR016161">
    <property type="entry name" value="Ald_DH/histidinol_DH"/>
</dbReference>
<dbReference type="SUPFAM" id="SSF53720">
    <property type="entry name" value="ALDH-like"/>
    <property type="match status" value="1"/>
</dbReference>
<evidence type="ECO:0000313" key="6">
    <source>
        <dbReference type="Proteomes" id="UP001565368"/>
    </source>
</evidence>
<dbReference type="InterPro" id="IPR016162">
    <property type="entry name" value="Ald_DH_N"/>
</dbReference>
<name>A0ABR3Q2Z7_9TREE</name>
<feature type="active site" evidence="2">
    <location>
        <position position="270"/>
    </location>
</feature>
<dbReference type="RefSeq" id="XP_069209062.1">
    <property type="nucleotide sequence ID" value="XM_069354420.1"/>
</dbReference>
<dbReference type="Gene3D" id="3.40.309.10">
    <property type="entry name" value="Aldehyde Dehydrogenase, Chain A, domain 2"/>
    <property type="match status" value="1"/>
</dbReference>
<evidence type="ECO:0000256" key="1">
    <source>
        <dbReference type="ARBA" id="ARBA00023002"/>
    </source>
</evidence>
<evidence type="ECO:0000313" key="5">
    <source>
        <dbReference type="EMBL" id="KAL1409118.1"/>
    </source>
</evidence>
<proteinExistence type="inferred from homology"/>
<dbReference type="PANTHER" id="PTHR43353:SF10">
    <property type="entry name" value="SUCCINATE-SEMIALDEHYDE DEHYDROGENASE (NADP+)"/>
    <property type="match status" value="1"/>
</dbReference>
<dbReference type="EMBL" id="JBBXJM010000004">
    <property type="protein sequence ID" value="KAL1409118.1"/>
    <property type="molecule type" value="Genomic_DNA"/>
</dbReference>
<dbReference type="CDD" id="cd07103">
    <property type="entry name" value="ALDH_F5_SSADH_GabD"/>
    <property type="match status" value="1"/>
</dbReference>
<dbReference type="PROSITE" id="PS00687">
    <property type="entry name" value="ALDEHYDE_DEHYDR_GLU"/>
    <property type="match status" value="1"/>
</dbReference>
<feature type="domain" description="Aldehyde dehydrogenase" evidence="4">
    <location>
        <begin position="35"/>
        <end position="491"/>
    </location>
</feature>
<dbReference type="InterPro" id="IPR016163">
    <property type="entry name" value="Ald_DH_C"/>
</dbReference>
<dbReference type="Pfam" id="PF00171">
    <property type="entry name" value="Aldedh"/>
    <property type="match status" value="1"/>
</dbReference>
<keyword evidence="1 3" id="KW-0560">Oxidoreductase</keyword>
<reference evidence="5 6" key="1">
    <citation type="submission" date="2023-08" db="EMBL/GenBank/DDBJ databases">
        <title>Annotated Genome Sequence of Vanrija albida AlHP1.</title>
        <authorList>
            <person name="Herzog R."/>
        </authorList>
    </citation>
    <scope>NUCLEOTIDE SEQUENCE [LARGE SCALE GENOMIC DNA]</scope>
    <source>
        <strain evidence="5 6">AlHP1</strain>
    </source>
</reference>
<sequence length="498" mass="52963">MSNWPTKISKENPLGLDDPSLFIQAGILAGKQVAADSGKTFTVDDPATGKVIGTAPEMGVEETRRAVDVAYETFKTFKKTSALERQAYLLKLHALFLANVNDLARLIVWENGKSWADALGEANYAASYVAWYAGEAVRIYGEVVPSSLPGNRNFTTKQPVGVVSLLVPWNFPAAMIARKVAPVIATGCTSVVKVPSETPYTNLAIMELVKRAGVPDGVVNVVTTHENLQDVGKELTTNPKVKKVSFTGSTRVGKILAGQSASTLKKMSLELGGNAPLIVFEDADIPTAVAGTIASKFRGSGQTCVCANRIYVHEAIYDKFAAALAEKVNQFKVGPGFDEGVTHGPLIHKRAVDKVQQHIDDAVSKGAKIIAGGKQGPGNIFQPTVLANVANDCLLTEEETFGPLAALIKFSSEAEVIELANDTEVGLAGYFFSKDADRIWRVAEALETGMVGANTGAISSAFIPFGGWKESGYGKEGGHEGTDEYLVKKVVIVGTNLS</sequence>
<comment type="similarity">
    <text evidence="3">Belongs to the aldehyde dehydrogenase family.</text>
</comment>
<dbReference type="Proteomes" id="UP001565368">
    <property type="component" value="Unassembled WGS sequence"/>
</dbReference>
<keyword evidence="6" id="KW-1185">Reference proteome</keyword>
<dbReference type="PANTHER" id="PTHR43353">
    <property type="entry name" value="SUCCINATE-SEMIALDEHYDE DEHYDROGENASE, MITOCHONDRIAL"/>
    <property type="match status" value="1"/>
</dbReference>